<name>A0AAN6WXP4_9PEZI</name>
<sequence length="294" mass="32358">MSHAVVRFPPRRRDSDRDKDRGDGNHIELPGRLHTQVSPTVAAPRADLQLLSDCQFFICQILRKTTNFFSSSPFVAFGRSFLSLRDGVTFLLLLPLLPSRSPRNPVQSLPLYLITTLSVATECYFPTMRQSRYTTLLFFLLGLFTSAQAQGEGEEKPTIYRPTGKAYNYHGCYNETTEIPGTVGNRALSDGIMLESPDAMTVEKCWDYCKTNTSTAYKYAGLEYSRQCWCATKISSLSAKLDDSACDLSCDGNKTQVCGGSLKLAVYEAGAASAQIAWTAGLVVVGVFASFSLL</sequence>
<evidence type="ECO:0000313" key="10">
    <source>
        <dbReference type="Proteomes" id="UP001302126"/>
    </source>
</evidence>
<feature type="domain" description="WSC" evidence="8">
    <location>
        <begin position="166"/>
        <end position="270"/>
    </location>
</feature>
<dbReference type="SMART" id="SM00321">
    <property type="entry name" value="WSC"/>
    <property type="match status" value="1"/>
</dbReference>
<evidence type="ECO:0000313" key="9">
    <source>
        <dbReference type="EMBL" id="KAK4188387.1"/>
    </source>
</evidence>
<keyword evidence="5" id="KW-0472">Membrane</keyword>
<evidence type="ECO:0000256" key="2">
    <source>
        <dbReference type="ARBA" id="ARBA00022692"/>
    </source>
</evidence>
<dbReference type="EMBL" id="MU864389">
    <property type="protein sequence ID" value="KAK4188387.1"/>
    <property type="molecule type" value="Genomic_DNA"/>
</dbReference>
<evidence type="ECO:0000256" key="7">
    <source>
        <dbReference type="SAM" id="MobiDB-lite"/>
    </source>
</evidence>
<keyword evidence="4" id="KW-1133">Transmembrane helix</keyword>
<evidence type="ECO:0000256" key="3">
    <source>
        <dbReference type="ARBA" id="ARBA00022729"/>
    </source>
</evidence>
<keyword evidence="3" id="KW-0732">Signal</keyword>
<dbReference type="Proteomes" id="UP001302126">
    <property type="component" value="Unassembled WGS sequence"/>
</dbReference>
<evidence type="ECO:0000256" key="6">
    <source>
        <dbReference type="ARBA" id="ARBA00023180"/>
    </source>
</evidence>
<protein>
    <submittedName>
        <fullName evidence="9">WSC domain-containing protein</fullName>
    </submittedName>
</protein>
<dbReference type="GO" id="GO:0005886">
    <property type="term" value="C:plasma membrane"/>
    <property type="evidence" value="ECO:0007669"/>
    <property type="project" value="TreeGrafter"/>
</dbReference>
<dbReference type="InterPro" id="IPR002889">
    <property type="entry name" value="WSC_carb-bd"/>
</dbReference>
<dbReference type="PROSITE" id="PS51212">
    <property type="entry name" value="WSC"/>
    <property type="match status" value="1"/>
</dbReference>
<dbReference type="PANTHER" id="PTHR24269">
    <property type="entry name" value="KREMEN PROTEIN"/>
    <property type="match status" value="1"/>
</dbReference>
<reference evidence="9" key="1">
    <citation type="journal article" date="2023" name="Mol. Phylogenet. Evol.">
        <title>Genome-scale phylogeny and comparative genomics of the fungal order Sordariales.</title>
        <authorList>
            <person name="Hensen N."/>
            <person name="Bonometti L."/>
            <person name="Westerberg I."/>
            <person name="Brannstrom I.O."/>
            <person name="Guillou S."/>
            <person name="Cros-Aarteil S."/>
            <person name="Calhoun S."/>
            <person name="Haridas S."/>
            <person name="Kuo A."/>
            <person name="Mondo S."/>
            <person name="Pangilinan J."/>
            <person name="Riley R."/>
            <person name="LaButti K."/>
            <person name="Andreopoulos B."/>
            <person name="Lipzen A."/>
            <person name="Chen C."/>
            <person name="Yan M."/>
            <person name="Daum C."/>
            <person name="Ng V."/>
            <person name="Clum A."/>
            <person name="Steindorff A."/>
            <person name="Ohm R.A."/>
            <person name="Martin F."/>
            <person name="Silar P."/>
            <person name="Natvig D.O."/>
            <person name="Lalanne C."/>
            <person name="Gautier V."/>
            <person name="Ament-Velasquez S.L."/>
            <person name="Kruys A."/>
            <person name="Hutchinson M.I."/>
            <person name="Powell A.J."/>
            <person name="Barry K."/>
            <person name="Miller A.N."/>
            <person name="Grigoriev I.V."/>
            <person name="Debuchy R."/>
            <person name="Gladieux P."/>
            <person name="Hiltunen Thoren M."/>
            <person name="Johannesson H."/>
        </authorList>
    </citation>
    <scope>NUCLEOTIDE SEQUENCE</scope>
    <source>
        <strain evidence="9">PSN309</strain>
    </source>
</reference>
<evidence type="ECO:0000256" key="1">
    <source>
        <dbReference type="ARBA" id="ARBA00004167"/>
    </source>
</evidence>
<comment type="subcellular location">
    <subcellularLocation>
        <location evidence="1">Membrane</location>
        <topology evidence="1">Single-pass membrane protein</topology>
    </subcellularLocation>
</comment>
<evidence type="ECO:0000256" key="5">
    <source>
        <dbReference type="ARBA" id="ARBA00023136"/>
    </source>
</evidence>
<feature type="region of interest" description="Disordered" evidence="7">
    <location>
        <begin position="1"/>
        <end position="27"/>
    </location>
</feature>
<reference evidence="9" key="2">
    <citation type="submission" date="2023-05" db="EMBL/GenBank/DDBJ databases">
        <authorList>
            <consortium name="Lawrence Berkeley National Laboratory"/>
            <person name="Steindorff A."/>
            <person name="Hensen N."/>
            <person name="Bonometti L."/>
            <person name="Westerberg I."/>
            <person name="Brannstrom I.O."/>
            <person name="Guillou S."/>
            <person name="Cros-Aarteil S."/>
            <person name="Calhoun S."/>
            <person name="Haridas S."/>
            <person name="Kuo A."/>
            <person name="Mondo S."/>
            <person name="Pangilinan J."/>
            <person name="Riley R."/>
            <person name="Labutti K."/>
            <person name="Andreopoulos B."/>
            <person name="Lipzen A."/>
            <person name="Chen C."/>
            <person name="Yanf M."/>
            <person name="Daum C."/>
            <person name="Ng V."/>
            <person name="Clum A."/>
            <person name="Ohm R."/>
            <person name="Martin F."/>
            <person name="Silar P."/>
            <person name="Natvig D."/>
            <person name="Lalanne C."/>
            <person name="Gautier V."/>
            <person name="Ament-Velasquez S.L."/>
            <person name="Kruys A."/>
            <person name="Hutchinson M.I."/>
            <person name="Powell A.J."/>
            <person name="Barry K."/>
            <person name="Miller A.N."/>
            <person name="Grigoriev I.V."/>
            <person name="Debuchy R."/>
            <person name="Gladieux P."/>
            <person name="Thoren M.H."/>
            <person name="Johannesson H."/>
        </authorList>
    </citation>
    <scope>NUCLEOTIDE SEQUENCE</scope>
    <source>
        <strain evidence="9">PSN309</strain>
    </source>
</reference>
<dbReference type="AlphaFoldDB" id="A0AAN6WXP4"/>
<keyword evidence="2" id="KW-0812">Transmembrane</keyword>
<evidence type="ECO:0000256" key="4">
    <source>
        <dbReference type="ARBA" id="ARBA00022989"/>
    </source>
</evidence>
<dbReference type="PANTHER" id="PTHR24269:SF16">
    <property type="entry name" value="PROTEIN SLG1"/>
    <property type="match status" value="1"/>
</dbReference>
<proteinExistence type="predicted"/>
<comment type="caution">
    <text evidence="9">The sequence shown here is derived from an EMBL/GenBank/DDBJ whole genome shotgun (WGS) entry which is preliminary data.</text>
</comment>
<keyword evidence="10" id="KW-1185">Reference proteome</keyword>
<dbReference type="InterPro" id="IPR051836">
    <property type="entry name" value="Kremen_rcpt"/>
</dbReference>
<accession>A0AAN6WXP4</accession>
<gene>
    <name evidence="9" type="ORF">QBC35DRAFT_496605</name>
</gene>
<evidence type="ECO:0000259" key="8">
    <source>
        <dbReference type="PROSITE" id="PS51212"/>
    </source>
</evidence>
<organism evidence="9 10">
    <name type="scientific">Podospora australis</name>
    <dbReference type="NCBI Taxonomy" id="1536484"/>
    <lineage>
        <taxon>Eukaryota</taxon>
        <taxon>Fungi</taxon>
        <taxon>Dikarya</taxon>
        <taxon>Ascomycota</taxon>
        <taxon>Pezizomycotina</taxon>
        <taxon>Sordariomycetes</taxon>
        <taxon>Sordariomycetidae</taxon>
        <taxon>Sordariales</taxon>
        <taxon>Podosporaceae</taxon>
        <taxon>Podospora</taxon>
    </lineage>
</organism>
<dbReference type="Pfam" id="PF01822">
    <property type="entry name" value="WSC"/>
    <property type="match status" value="1"/>
</dbReference>
<keyword evidence="6" id="KW-0325">Glycoprotein</keyword>
<feature type="compositionally biased region" description="Basic and acidic residues" evidence="7">
    <location>
        <begin position="11"/>
        <end position="27"/>
    </location>
</feature>